<dbReference type="Gene3D" id="3.90.550.10">
    <property type="entry name" value="Spore Coat Polysaccharide Biosynthesis Protein SpsA, Chain A"/>
    <property type="match status" value="1"/>
</dbReference>
<proteinExistence type="predicted"/>
<evidence type="ECO:0000313" key="2">
    <source>
        <dbReference type="EMBL" id="RHE40146.1"/>
    </source>
</evidence>
<dbReference type="RefSeq" id="WP_118049155.1">
    <property type="nucleotide sequence ID" value="NZ_CABJFK010000005.1"/>
</dbReference>
<dbReference type="GO" id="GO:0044010">
    <property type="term" value="P:single-species biofilm formation"/>
    <property type="evidence" value="ECO:0007669"/>
    <property type="project" value="TreeGrafter"/>
</dbReference>
<organism evidence="2 3">
    <name type="scientific">Blautia obeum</name>
    <dbReference type="NCBI Taxonomy" id="40520"/>
    <lineage>
        <taxon>Bacteria</taxon>
        <taxon>Bacillati</taxon>
        <taxon>Bacillota</taxon>
        <taxon>Clostridia</taxon>
        <taxon>Lachnospirales</taxon>
        <taxon>Lachnospiraceae</taxon>
        <taxon>Blautia</taxon>
    </lineage>
</organism>
<dbReference type="CDD" id="cd00761">
    <property type="entry name" value="Glyco_tranf_GTA_type"/>
    <property type="match status" value="1"/>
</dbReference>
<dbReference type="Pfam" id="PF00535">
    <property type="entry name" value="Glycos_transf_2"/>
    <property type="match status" value="1"/>
</dbReference>
<dbReference type="SUPFAM" id="SSF53448">
    <property type="entry name" value="Nucleotide-diphospho-sugar transferases"/>
    <property type="match status" value="1"/>
</dbReference>
<feature type="domain" description="Glycosyltransferase 2-like" evidence="1">
    <location>
        <begin position="8"/>
        <end position="174"/>
    </location>
</feature>
<evidence type="ECO:0000313" key="3">
    <source>
        <dbReference type="Proteomes" id="UP000283745"/>
    </source>
</evidence>
<dbReference type="EMBL" id="QSKF01000005">
    <property type="protein sequence ID" value="RHE40146.1"/>
    <property type="molecule type" value="Genomic_DNA"/>
</dbReference>
<dbReference type="InterPro" id="IPR029044">
    <property type="entry name" value="Nucleotide-diphossugar_trans"/>
</dbReference>
<gene>
    <name evidence="2" type="ORF">DW740_07495</name>
</gene>
<dbReference type="InterPro" id="IPR001173">
    <property type="entry name" value="Glyco_trans_2-like"/>
</dbReference>
<accession>A0A414J6P1</accession>
<dbReference type="GO" id="GO:0016740">
    <property type="term" value="F:transferase activity"/>
    <property type="evidence" value="ECO:0007669"/>
    <property type="project" value="UniProtKB-KW"/>
</dbReference>
<reference evidence="2 3" key="1">
    <citation type="submission" date="2018-08" db="EMBL/GenBank/DDBJ databases">
        <title>A genome reference for cultivated species of the human gut microbiota.</title>
        <authorList>
            <person name="Zou Y."/>
            <person name="Xue W."/>
            <person name="Luo G."/>
        </authorList>
    </citation>
    <scope>NUCLEOTIDE SEQUENCE [LARGE SCALE GENOMIC DNA]</scope>
    <source>
        <strain evidence="2 3">AM28-23</strain>
    </source>
</reference>
<evidence type="ECO:0000259" key="1">
    <source>
        <dbReference type="Pfam" id="PF00535"/>
    </source>
</evidence>
<dbReference type="PANTHER" id="PTHR43685">
    <property type="entry name" value="GLYCOSYLTRANSFERASE"/>
    <property type="match status" value="1"/>
</dbReference>
<dbReference type="InterPro" id="IPR050834">
    <property type="entry name" value="Glycosyltransf_2"/>
</dbReference>
<name>A0A414J6P1_9FIRM</name>
<dbReference type="AlphaFoldDB" id="A0A414J6P1"/>
<keyword evidence="2" id="KW-0808">Transferase</keyword>
<protein>
    <submittedName>
        <fullName evidence="2">Glycosyltransferase</fullName>
    </submittedName>
</protein>
<dbReference type="PANTHER" id="PTHR43685:SF13">
    <property type="entry name" value="O ANTIGEN BIOSYNTHESIS RHAMNOSYLTRANSFERASE RFBN"/>
    <property type="match status" value="1"/>
</dbReference>
<sequence length="306" mass="35166">MENKTVDVIIPAYHPGNEFATLIKRLEKQTVPIHRIIVMNTEEPMWNKEWEKLSGVMEVHHLAKSEFDHGGTRAWAAELSDADVMVFMTQDAMPADRELLAELLKALDQEENIAAAYARQLPNAECSFVERYTRAFNYPDRSVVKTKDDLDKYGIKTFFCSNVCAAYKKDIYEKQGGFVRRTIFNEDMIYAGGLIQEGYRIAYAAEARVIHSHNYNCMQQFHRNFDLGVSQAEHPEIFEGVPSEGEGMRLVKKTLAYLIHSGRVWLIPGFVLQCAGKYAGYLAGKKFRKLPKKFILWCTMSPNYWK</sequence>
<comment type="caution">
    <text evidence="2">The sequence shown here is derived from an EMBL/GenBank/DDBJ whole genome shotgun (WGS) entry which is preliminary data.</text>
</comment>
<dbReference type="Proteomes" id="UP000283745">
    <property type="component" value="Unassembled WGS sequence"/>
</dbReference>